<sequence>MSDSTRWNSALLTDSCFPSVNSLRTSE</sequence>
<dbReference type="EMBL" id="GBRH01188319">
    <property type="protein sequence ID" value="JAE09577.1"/>
    <property type="molecule type" value="Transcribed_RNA"/>
</dbReference>
<dbReference type="AlphaFoldDB" id="A0A0A9FB85"/>
<reference evidence="1" key="1">
    <citation type="submission" date="2014-09" db="EMBL/GenBank/DDBJ databases">
        <authorList>
            <person name="Magalhaes I.L.F."/>
            <person name="Oliveira U."/>
            <person name="Santos F.R."/>
            <person name="Vidigal T.H.D.A."/>
            <person name="Brescovit A.D."/>
            <person name="Santos A.J."/>
        </authorList>
    </citation>
    <scope>NUCLEOTIDE SEQUENCE</scope>
    <source>
        <tissue evidence="1">Shoot tissue taken approximately 20 cm above the soil surface</tissue>
    </source>
</reference>
<organism evidence="1">
    <name type="scientific">Arundo donax</name>
    <name type="common">Giant reed</name>
    <name type="synonym">Donax arundinaceus</name>
    <dbReference type="NCBI Taxonomy" id="35708"/>
    <lineage>
        <taxon>Eukaryota</taxon>
        <taxon>Viridiplantae</taxon>
        <taxon>Streptophyta</taxon>
        <taxon>Embryophyta</taxon>
        <taxon>Tracheophyta</taxon>
        <taxon>Spermatophyta</taxon>
        <taxon>Magnoliopsida</taxon>
        <taxon>Liliopsida</taxon>
        <taxon>Poales</taxon>
        <taxon>Poaceae</taxon>
        <taxon>PACMAD clade</taxon>
        <taxon>Arundinoideae</taxon>
        <taxon>Arundineae</taxon>
        <taxon>Arundo</taxon>
    </lineage>
</organism>
<protein>
    <submittedName>
        <fullName evidence="1">Uncharacterized protein</fullName>
    </submittedName>
</protein>
<reference evidence="1" key="2">
    <citation type="journal article" date="2015" name="Data Brief">
        <title>Shoot transcriptome of the giant reed, Arundo donax.</title>
        <authorList>
            <person name="Barrero R.A."/>
            <person name="Guerrero F.D."/>
            <person name="Moolhuijzen P."/>
            <person name="Goolsby J.A."/>
            <person name="Tidwell J."/>
            <person name="Bellgard S.E."/>
            <person name="Bellgard M.I."/>
        </authorList>
    </citation>
    <scope>NUCLEOTIDE SEQUENCE</scope>
    <source>
        <tissue evidence="1">Shoot tissue taken approximately 20 cm above the soil surface</tissue>
    </source>
</reference>
<accession>A0A0A9FB85</accession>
<name>A0A0A9FB85_ARUDO</name>
<evidence type="ECO:0000313" key="1">
    <source>
        <dbReference type="EMBL" id="JAE09577.1"/>
    </source>
</evidence>
<proteinExistence type="predicted"/>